<evidence type="ECO:0000313" key="1">
    <source>
        <dbReference type="EMBL" id="GAX55633.1"/>
    </source>
</evidence>
<accession>A0A250VN25</accession>
<sequence>MTAPVDELAVLLKSLSYDLRVYVSAGTLRPAGGSGGLTKAVAEQVQALVAELYEGYWHQYAYGTDGPASAPQIELSLYPKSLAEATALLGELASANLMFPEFAFMDRAEATSIAARVVGLLGPGARWWSNRDDLSVDTVTSCSYDTFVIGSDGDRFALLIQVGDD</sequence>
<gene>
    <name evidence="1" type="ORF">SO3561_07194</name>
</gene>
<dbReference type="AlphaFoldDB" id="A0A250VN25"/>
<comment type="caution">
    <text evidence="1">The sequence shown here is derived from an EMBL/GenBank/DDBJ whole genome shotgun (WGS) entry which is preliminary data.</text>
</comment>
<protein>
    <submittedName>
        <fullName evidence="1">Uncharacterized protein</fullName>
    </submittedName>
</protein>
<reference evidence="2" key="1">
    <citation type="submission" date="2017-05" db="EMBL/GenBank/DDBJ databases">
        <title>Streptomyces olivochromogenes NBRC 3561 whole genome shotgun sequence.</title>
        <authorList>
            <person name="Dohra H."/>
            <person name="Kodani S."/>
        </authorList>
    </citation>
    <scope>NUCLEOTIDE SEQUENCE [LARGE SCALE GENOMIC DNA]</scope>
    <source>
        <strain evidence="2">NBRC 3561</strain>
    </source>
</reference>
<dbReference type="Proteomes" id="UP000217446">
    <property type="component" value="Unassembled WGS sequence"/>
</dbReference>
<dbReference type="EMBL" id="BDQI01000020">
    <property type="protein sequence ID" value="GAX55633.1"/>
    <property type="molecule type" value="Genomic_DNA"/>
</dbReference>
<organism evidence="1 2">
    <name type="scientific">Streptomyces olivochromogenes</name>
    <dbReference type="NCBI Taxonomy" id="1963"/>
    <lineage>
        <taxon>Bacteria</taxon>
        <taxon>Bacillati</taxon>
        <taxon>Actinomycetota</taxon>
        <taxon>Actinomycetes</taxon>
        <taxon>Kitasatosporales</taxon>
        <taxon>Streptomycetaceae</taxon>
        <taxon>Streptomyces</taxon>
    </lineage>
</organism>
<dbReference type="STRING" id="1963.AQJ27_12600"/>
<proteinExistence type="predicted"/>
<dbReference type="RefSeq" id="WP_067366578.1">
    <property type="nucleotide sequence ID" value="NZ_BDQI01000020.1"/>
</dbReference>
<keyword evidence="2" id="KW-1185">Reference proteome</keyword>
<evidence type="ECO:0000313" key="2">
    <source>
        <dbReference type="Proteomes" id="UP000217446"/>
    </source>
</evidence>
<name>A0A250VN25_STROL</name>